<dbReference type="PANTHER" id="PTHR32027">
    <property type="entry name" value="CYTOSINE DEAMINASE"/>
    <property type="match status" value="1"/>
</dbReference>
<proteinExistence type="predicted"/>
<keyword evidence="2 5" id="KW-0378">Hydrolase</keyword>
<feature type="domain" description="Amidohydrolase 3" evidence="3">
    <location>
        <begin position="125"/>
        <end position="392"/>
    </location>
</feature>
<dbReference type="EMBL" id="CP077715">
    <property type="protein sequence ID" value="QXJ31176.1"/>
    <property type="molecule type" value="Genomic_DNA"/>
</dbReference>
<evidence type="ECO:0000256" key="1">
    <source>
        <dbReference type="ARBA" id="ARBA00022723"/>
    </source>
</evidence>
<dbReference type="GO" id="GO:0046872">
    <property type="term" value="F:metal ion binding"/>
    <property type="evidence" value="ECO:0007669"/>
    <property type="project" value="UniProtKB-KW"/>
</dbReference>
<keyword evidence="1" id="KW-0479">Metal-binding</keyword>
<sequence length="413" mass="47058">MITIRNARLLDGRIVDIGIEDERISCLGECRGNDELIDAEKKLVIPPYFNMHFHLDSAFTKAVNRSGTLWEGIRIWQDMRNKISEDEVIRNALTAVKLFVAYGTLWIRTHVDITERSFKLLRAINRVKEESKDIVDIQITAFPQDGIFTEKGNDELLRKALENGVDNVGLIPHNEISREDGFRSIKFAFELAKDYNKDVDGHVDETDDPNSRYLEVLVKETIENKWEGRVTAGHVTAMHSWDSAYRFRILPYVAKAGITVIPNPLINVVLQGRFDGYPKRRGMAPIKEMLNANINVALGHDCMMDPWYPLGIGNMLQVLFMAIHLDQMMGFEELISSINLITFNGAKAWRVKNYGIKIGNEADLLVTDADDVIDLIRFMSPPRFVIRKGKVIAKEGKYVLFKGKWEKLTSSTS</sequence>
<dbReference type="RefSeq" id="WP_218259501.1">
    <property type="nucleotide sequence ID" value="NZ_CP077713.1"/>
</dbReference>
<keyword evidence="6" id="KW-1185">Reference proteome</keyword>
<dbReference type="Proteomes" id="UP000693941">
    <property type="component" value="Chromosome"/>
</dbReference>
<name>A0A8F5BZ68_9CREN</name>
<dbReference type="FunFam" id="3.20.20.140:FF:000019">
    <property type="entry name" value="Cytosine deaminase"/>
    <property type="match status" value="1"/>
</dbReference>
<dbReference type="GeneID" id="65559348"/>
<dbReference type="Proteomes" id="UP000694036">
    <property type="component" value="Chromosome"/>
</dbReference>
<organism evidence="5 6">
    <name type="scientific">Saccharolobus shibatae</name>
    <dbReference type="NCBI Taxonomy" id="2286"/>
    <lineage>
        <taxon>Archaea</taxon>
        <taxon>Thermoproteota</taxon>
        <taxon>Thermoprotei</taxon>
        <taxon>Sulfolobales</taxon>
        <taxon>Sulfolobaceae</taxon>
        <taxon>Saccharolobus</taxon>
    </lineage>
</organism>
<dbReference type="AlphaFoldDB" id="A0A8F5BZ68"/>
<dbReference type="EMBL" id="CP077713">
    <property type="protein sequence ID" value="QXJ34192.1"/>
    <property type="molecule type" value="Genomic_DNA"/>
</dbReference>
<evidence type="ECO:0000259" key="3">
    <source>
        <dbReference type="Pfam" id="PF07969"/>
    </source>
</evidence>
<dbReference type="CDD" id="cd01293">
    <property type="entry name" value="Bact_CD"/>
    <property type="match status" value="1"/>
</dbReference>
<dbReference type="EC" id="3.5.4.1" evidence="5"/>
<dbReference type="InterPro" id="IPR052349">
    <property type="entry name" value="Metallo-hydrolase_Enzymes"/>
</dbReference>
<dbReference type="PANTHER" id="PTHR32027:SF0">
    <property type="entry name" value="CYTOSINE DEAMINASE"/>
    <property type="match status" value="1"/>
</dbReference>
<reference evidence="5 6" key="1">
    <citation type="journal article" date="2021" name="Environ. Microbiol.">
        <title>New insights into the diversity and evolution of the archaeal mobilome from three complete genomes of Saccharolobus shibatae.</title>
        <authorList>
            <person name="Medvedeva S."/>
            <person name="Brandt D."/>
            <person name="Cvirkaite-Krupovic V."/>
            <person name="Liu Y."/>
            <person name="Severinov K."/>
            <person name="Ishino S."/>
            <person name="Ishino Y."/>
            <person name="Prangishvili D."/>
            <person name="Kalinowski J."/>
            <person name="Krupovic M."/>
        </authorList>
    </citation>
    <scope>NUCLEOTIDE SEQUENCE [LARGE SCALE GENOMIC DNA]</scope>
    <source>
        <strain evidence="4">BEU9</strain>
        <strain evidence="5 6">S38A</strain>
    </source>
</reference>
<dbReference type="InterPro" id="IPR013108">
    <property type="entry name" value="Amidohydro_3"/>
</dbReference>
<accession>A0A8F5BZ68</accession>
<dbReference type="GO" id="GO:0004131">
    <property type="term" value="F:cytosine deaminase activity"/>
    <property type="evidence" value="ECO:0007669"/>
    <property type="project" value="UniProtKB-EC"/>
</dbReference>
<evidence type="ECO:0000313" key="6">
    <source>
        <dbReference type="Proteomes" id="UP000694036"/>
    </source>
</evidence>
<gene>
    <name evidence="4" type="ORF">J5U21_00826</name>
    <name evidence="5" type="ORF">J5U22_00738</name>
</gene>
<evidence type="ECO:0000256" key="2">
    <source>
        <dbReference type="ARBA" id="ARBA00022801"/>
    </source>
</evidence>
<dbReference type="Pfam" id="PF07969">
    <property type="entry name" value="Amidohydro_3"/>
    <property type="match status" value="1"/>
</dbReference>
<evidence type="ECO:0000313" key="4">
    <source>
        <dbReference type="EMBL" id="QXJ31176.1"/>
    </source>
</evidence>
<protein>
    <submittedName>
        <fullName evidence="5">Cytosine deaminase</fullName>
        <ecNumber evidence="5">3.5.4.1</ecNumber>
    </submittedName>
</protein>
<evidence type="ECO:0000313" key="5">
    <source>
        <dbReference type="EMBL" id="QXJ34192.1"/>
    </source>
</evidence>